<evidence type="ECO:0000313" key="7">
    <source>
        <dbReference type="Proteomes" id="UP000033876"/>
    </source>
</evidence>
<keyword evidence="2" id="KW-0489">Methyltransferase</keyword>
<dbReference type="GO" id="GO:0008170">
    <property type="term" value="F:N-methyltransferase activity"/>
    <property type="evidence" value="ECO:0007669"/>
    <property type="project" value="UniProtKB-ARBA"/>
</dbReference>
<dbReference type="GO" id="GO:0003676">
    <property type="term" value="F:nucleic acid binding"/>
    <property type="evidence" value="ECO:0007669"/>
    <property type="project" value="InterPro"/>
</dbReference>
<accession>A0A0G0JBC3</accession>
<keyword evidence="4" id="KW-0949">S-adenosyl-L-methionine</keyword>
<gene>
    <name evidence="6" type="ORF">US50_C0064G0006</name>
</gene>
<dbReference type="GO" id="GO:0032259">
    <property type="term" value="P:methylation"/>
    <property type="evidence" value="ECO:0007669"/>
    <property type="project" value="UniProtKB-KW"/>
</dbReference>
<keyword evidence="3" id="KW-0808">Transferase</keyword>
<evidence type="ECO:0000256" key="1">
    <source>
        <dbReference type="ARBA" id="ARBA00006149"/>
    </source>
</evidence>
<dbReference type="GO" id="GO:0008757">
    <property type="term" value="F:S-adenosylmethionine-dependent methyltransferase activity"/>
    <property type="evidence" value="ECO:0007669"/>
    <property type="project" value="TreeGrafter"/>
</dbReference>
<dbReference type="AlphaFoldDB" id="A0A0G0JBC3"/>
<name>A0A0G0JBC3_9BACT</name>
<evidence type="ECO:0000313" key="6">
    <source>
        <dbReference type="EMBL" id="KKQ34044.1"/>
    </source>
</evidence>
<dbReference type="Pfam" id="PF05175">
    <property type="entry name" value="MTS"/>
    <property type="match status" value="1"/>
</dbReference>
<dbReference type="InterPro" id="IPR052190">
    <property type="entry name" value="Euk-Arch_PrmC-MTase"/>
</dbReference>
<dbReference type="InterPro" id="IPR029063">
    <property type="entry name" value="SAM-dependent_MTases_sf"/>
</dbReference>
<reference evidence="6 7" key="1">
    <citation type="journal article" date="2015" name="Nature">
        <title>rRNA introns, odd ribosomes, and small enigmatic genomes across a large radiation of phyla.</title>
        <authorList>
            <person name="Brown C.T."/>
            <person name="Hug L.A."/>
            <person name="Thomas B.C."/>
            <person name="Sharon I."/>
            <person name="Castelle C.J."/>
            <person name="Singh A."/>
            <person name="Wilkins M.J."/>
            <person name="Williams K.H."/>
            <person name="Banfield J.F."/>
        </authorList>
    </citation>
    <scope>NUCLEOTIDE SEQUENCE [LARGE SCALE GENOMIC DNA]</scope>
</reference>
<protein>
    <recommendedName>
        <fullName evidence="5">Methyltransferase small domain-containing protein</fullName>
    </recommendedName>
</protein>
<sequence length="308" mass="35918">MLIKFDKNLINQDIYAEGVELRQIMGDRPGKKPVPEDKKRFVARLKSPVLVTDMPEIVRQLRDSTVRDTVFQLFQAYPRTVEYDGVGAWWLPQRHKNVWCPSIDTLVFARALKKILSKNNNFIKAAEVGCGSGFLSKYISLKNKNTKVVNLFDINPYALLCARDNIVGIKKKFNFSIKDWKKESRNKKYDLLICNPPYIPRPKSLDNNPYEGLSLIREILFEGPKHLNQGGVIMTTYSSLCEKEFKNYVKEAGIKYEVMEKMRVPLKVLPVLNNKEWMKYLTKTGKLKKHHEKGYHYWQTIYIVKIQP</sequence>
<evidence type="ECO:0000259" key="5">
    <source>
        <dbReference type="Pfam" id="PF05175"/>
    </source>
</evidence>
<feature type="domain" description="Methyltransferase small" evidence="5">
    <location>
        <begin position="112"/>
        <end position="236"/>
    </location>
</feature>
<dbReference type="GO" id="GO:0008276">
    <property type="term" value="F:protein methyltransferase activity"/>
    <property type="evidence" value="ECO:0007669"/>
    <property type="project" value="TreeGrafter"/>
</dbReference>
<dbReference type="InterPro" id="IPR007848">
    <property type="entry name" value="Small_mtfrase_dom"/>
</dbReference>
<dbReference type="EMBL" id="LBTF01000064">
    <property type="protein sequence ID" value="KKQ34044.1"/>
    <property type="molecule type" value="Genomic_DNA"/>
</dbReference>
<dbReference type="PANTHER" id="PTHR45875:SF1">
    <property type="entry name" value="METHYLTRANSFERASE N6AMT1"/>
    <property type="match status" value="1"/>
</dbReference>
<dbReference type="CDD" id="cd02440">
    <property type="entry name" value="AdoMet_MTases"/>
    <property type="match status" value="1"/>
</dbReference>
<organism evidence="6 7">
    <name type="scientific">Candidatus Nomurabacteria bacterium GW2011_GWB1_37_5</name>
    <dbReference type="NCBI Taxonomy" id="1618742"/>
    <lineage>
        <taxon>Bacteria</taxon>
        <taxon>Candidatus Nomuraibacteriota</taxon>
    </lineage>
</organism>
<dbReference type="InterPro" id="IPR002052">
    <property type="entry name" value="DNA_methylase_N6_adenine_CS"/>
</dbReference>
<dbReference type="PROSITE" id="PS00092">
    <property type="entry name" value="N6_MTASE"/>
    <property type="match status" value="1"/>
</dbReference>
<evidence type="ECO:0000256" key="4">
    <source>
        <dbReference type="ARBA" id="ARBA00022691"/>
    </source>
</evidence>
<dbReference type="Proteomes" id="UP000033876">
    <property type="component" value="Unassembled WGS sequence"/>
</dbReference>
<comment type="caution">
    <text evidence="6">The sequence shown here is derived from an EMBL/GenBank/DDBJ whole genome shotgun (WGS) entry which is preliminary data.</text>
</comment>
<proteinExistence type="inferred from homology"/>
<evidence type="ECO:0000256" key="3">
    <source>
        <dbReference type="ARBA" id="ARBA00022679"/>
    </source>
</evidence>
<dbReference type="Gene3D" id="3.40.50.150">
    <property type="entry name" value="Vaccinia Virus protein VP39"/>
    <property type="match status" value="1"/>
</dbReference>
<evidence type="ECO:0000256" key="2">
    <source>
        <dbReference type="ARBA" id="ARBA00022603"/>
    </source>
</evidence>
<dbReference type="PANTHER" id="PTHR45875">
    <property type="entry name" value="METHYLTRANSFERASE N6AMT1"/>
    <property type="match status" value="1"/>
</dbReference>
<comment type="similarity">
    <text evidence="1">Belongs to the eukaryotic/archaeal PrmC-related family.</text>
</comment>
<dbReference type="GO" id="GO:0035657">
    <property type="term" value="C:eRF1 methyltransferase complex"/>
    <property type="evidence" value="ECO:0007669"/>
    <property type="project" value="TreeGrafter"/>
</dbReference>
<dbReference type="SUPFAM" id="SSF53335">
    <property type="entry name" value="S-adenosyl-L-methionine-dependent methyltransferases"/>
    <property type="match status" value="1"/>
</dbReference>